<dbReference type="AlphaFoldDB" id="C1BQT4"/>
<dbReference type="PROSITE" id="PS50089">
    <property type="entry name" value="ZF_RING_2"/>
    <property type="match status" value="1"/>
</dbReference>
<evidence type="ECO:0000256" key="2">
    <source>
        <dbReference type="ARBA" id="ARBA00022833"/>
    </source>
</evidence>
<keyword evidence="1 3" id="KW-0863">Zinc-finger</keyword>
<evidence type="ECO:0000256" key="4">
    <source>
        <dbReference type="SAM" id="Phobius"/>
    </source>
</evidence>
<dbReference type="SUPFAM" id="SSF57850">
    <property type="entry name" value="RING/U-box"/>
    <property type="match status" value="1"/>
</dbReference>
<dbReference type="CDD" id="cd16787">
    <property type="entry name" value="mRING-HC-C3HC5_CGRF1"/>
    <property type="match status" value="1"/>
</dbReference>
<dbReference type="InterPro" id="IPR013083">
    <property type="entry name" value="Znf_RING/FYVE/PHD"/>
</dbReference>
<name>C1BQT4_CALRO</name>
<keyword evidence="4" id="KW-1133">Transmembrane helix</keyword>
<dbReference type="EMBL" id="BT076963">
    <property type="protein sequence ID" value="ACO11387.1"/>
    <property type="molecule type" value="mRNA"/>
</dbReference>
<accession>C1BQT4</accession>
<evidence type="ECO:0000256" key="1">
    <source>
        <dbReference type="ARBA" id="ARBA00022771"/>
    </source>
</evidence>
<dbReference type="GO" id="GO:0030308">
    <property type="term" value="P:negative regulation of cell growth"/>
    <property type="evidence" value="ECO:0007669"/>
    <property type="project" value="TreeGrafter"/>
</dbReference>
<keyword evidence="4" id="KW-0472">Membrane</keyword>
<reference evidence="6" key="1">
    <citation type="submission" date="2009-03" db="EMBL/GenBank/DDBJ databases">
        <title>Caligus rogercresseyi ESTs and full-length cDNAs.</title>
        <authorList>
            <person name="Yasuike M."/>
            <person name="von Schalburg K."/>
            <person name="Cooper G."/>
            <person name="Leong J."/>
            <person name="Jones S.R.M."/>
            <person name="Koop B.F."/>
        </authorList>
    </citation>
    <scope>NUCLEOTIDE SEQUENCE</scope>
    <source>
        <tissue evidence="6">Whole tissue</tissue>
    </source>
</reference>
<keyword evidence="4" id="KW-0812">Transmembrane</keyword>
<keyword evidence="2" id="KW-0862">Zinc</keyword>
<feature type="transmembrane region" description="Helical" evidence="4">
    <location>
        <begin position="6"/>
        <end position="31"/>
    </location>
</feature>
<proteinExistence type="evidence at transcript level"/>
<dbReference type="InterPro" id="IPR042496">
    <property type="entry name" value="CGRF1"/>
</dbReference>
<dbReference type="InterPro" id="IPR001841">
    <property type="entry name" value="Znf_RING"/>
</dbReference>
<protein>
    <submittedName>
        <fullName evidence="6">Cell growth regulator with RING finger domain protein 1</fullName>
    </submittedName>
</protein>
<gene>
    <name evidence="6" type="primary">CGRF1</name>
</gene>
<keyword evidence="1 3" id="KW-0479">Metal-binding</keyword>
<dbReference type="PANTHER" id="PTHR15379">
    <property type="entry name" value="CELL GROWTH REGULATOR WITH RING FINGER DOMAIN PROTEIN 1"/>
    <property type="match status" value="1"/>
</dbReference>
<sequence length="288" mass="32965">MSSYMVWAAEISTGVSVMTVLVMASLTVLFLTKCLRQDLMPQSGTALTRVDYNPPMNLMHELSIPLSLSLLSHNQNRLKFKLDIFAPFEEFEVGLYWRIPINTFHHVLRAPKNWVLRTFKDTSTRTNLFGEDGFKGFRDSFEPQESVGEDKVLRVPSEEVQTWAQEPLPRNHYPLVIVLCVSELVLFHVVHIQDEALRFPSRILNHYIKFDDGRSAELRPLFTQDSGECVVCQEKPVSRAFLPCRHACSCSDCFQRIKNKCPMCRTFIHSFFLVEDEAGESSSLSPDG</sequence>
<evidence type="ECO:0000259" key="5">
    <source>
        <dbReference type="PROSITE" id="PS50089"/>
    </source>
</evidence>
<evidence type="ECO:0000256" key="3">
    <source>
        <dbReference type="PROSITE-ProRule" id="PRU00175"/>
    </source>
</evidence>
<dbReference type="Pfam" id="PF13920">
    <property type="entry name" value="zf-C3HC4_3"/>
    <property type="match status" value="1"/>
</dbReference>
<dbReference type="PANTHER" id="PTHR15379:SF2">
    <property type="entry name" value="CELL GROWTH REGULATOR WITH RING FINGER DOMAIN PROTEIN 1"/>
    <property type="match status" value="1"/>
</dbReference>
<dbReference type="GO" id="GO:0008270">
    <property type="term" value="F:zinc ion binding"/>
    <property type="evidence" value="ECO:0007669"/>
    <property type="project" value="UniProtKB-KW"/>
</dbReference>
<evidence type="ECO:0000313" key="6">
    <source>
        <dbReference type="EMBL" id="ACO11387.1"/>
    </source>
</evidence>
<feature type="domain" description="RING-type" evidence="5">
    <location>
        <begin position="229"/>
        <end position="265"/>
    </location>
</feature>
<dbReference type="Gene3D" id="3.30.40.10">
    <property type="entry name" value="Zinc/RING finger domain, C3HC4 (zinc finger)"/>
    <property type="match status" value="1"/>
</dbReference>
<organism evidence="6">
    <name type="scientific">Caligus rogercresseyi</name>
    <name type="common">Sea louse</name>
    <dbReference type="NCBI Taxonomy" id="217165"/>
    <lineage>
        <taxon>Eukaryota</taxon>
        <taxon>Metazoa</taxon>
        <taxon>Ecdysozoa</taxon>
        <taxon>Arthropoda</taxon>
        <taxon>Crustacea</taxon>
        <taxon>Multicrustacea</taxon>
        <taxon>Hexanauplia</taxon>
        <taxon>Copepoda</taxon>
        <taxon>Siphonostomatoida</taxon>
        <taxon>Caligidae</taxon>
        <taxon>Caligus</taxon>
    </lineage>
</organism>